<dbReference type="OrthoDB" id="4481821at2"/>
<reference evidence="3 4" key="1">
    <citation type="submission" date="2015-10" db="EMBL/GenBank/DDBJ databases">
        <title>Draft genome sequence of pyrrolomycin-producing Streptomyces vitaminophilus.</title>
        <authorList>
            <person name="Graham D.E."/>
            <person name="Mahan K.M."/>
            <person name="Klingeman D.M."/>
            <person name="Hettich R.L."/>
            <person name="Parry R.J."/>
        </authorList>
    </citation>
    <scope>NUCLEOTIDE SEQUENCE [LARGE SCALE GENOMIC DNA]</scope>
    <source>
        <strain evidence="3 4">ATCC 31673</strain>
    </source>
</reference>
<evidence type="ECO:0000313" key="3">
    <source>
        <dbReference type="EMBL" id="KRV50503.1"/>
    </source>
</evidence>
<dbReference type="GO" id="GO:0016491">
    <property type="term" value="F:oxidoreductase activity"/>
    <property type="evidence" value="ECO:0007669"/>
    <property type="project" value="UniProtKB-KW"/>
</dbReference>
<dbReference type="Proteomes" id="UP000050867">
    <property type="component" value="Unassembled WGS sequence"/>
</dbReference>
<evidence type="ECO:0000256" key="1">
    <source>
        <dbReference type="ARBA" id="ARBA00006484"/>
    </source>
</evidence>
<dbReference type="Pfam" id="PF13561">
    <property type="entry name" value="adh_short_C2"/>
    <property type="match status" value="1"/>
</dbReference>
<dbReference type="PRINTS" id="PR00081">
    <property type="entry name" value="GDHRDH"/>
</dbReference>
<dbReference type="InterPro" id="IPR050259">
    <property type="entry name" value="SDR"/>
</dbReference>
<dbReference type="PROSITE" id="PS00061">
    <property type="entry name" value="ADH_SHORT"/>
    <property type="match status" value="1"/>
</dbReference>
<dbReference type="NCBIfam" id="NF009384">
    <property type="entry name" value="PRK12743.1"/>
    <property type="match status" value="1"/>
</dbReference>
<comment type="similarity">
    <text evidence="1">Belongs to the short-chain dehydrogenases/reductases (SDR) family.</text>
</comment>
<dbReference type="AlphaFoldDB" id="A0A0T6LWH3"/>
<dbReference type="FunFam" id="3.40.50.720:FF:000084">
    <property type="entry name" value="Short-chain dehydrogenase reductase"/>
    <property type="match status" value="1"/>
</dbReference>
<comment type="caution">
    <text evidence="3">The sequence shown here is derived from an EMBL/GenBank/DDBJ whole genome shotgun (WGS) entry which is preliminary data.</text>
</comment>
<organism evidence="3 4">
    <name type="scientific">Wenjunlia vitaminophila</name>
    <name type="common">Streptomyces vitaminophilus</name>
    <dbReference type="NCBI Taxonomy" id="76728"/>
    <lineage>
        <taxon>Bacteria</taxon>
        <taxon>Bacillati</taxon>
        <taxon>Actinomycetota</taxon>
        <taxon>Actinomycetes</taxon>
        <taxon>Kitasatosporales</taxon>
        <taxon>Streptomycetaceae</taxon>
        <taxon>Wenjunlia</taxon>
    </lineage>
</organism>
<evidence type="ECO:0008006" key="5">
    <source>
        <dbReference type="Google" id="ProtNLM"/>
    </source>
</evidence>
<sequence>MSEWNTGRRVAVLTGADSGVGRATALRLAREDVDIGLTWQADAESIERTAEEVRRTGRLVAVEQLDPTRLPEAAQVVDRLADSLGRVDILVNHASTVATALFLDVTLDRVREVIDADLIAPFLCGQRAAHRMIAQGRGGRIINVTSVHEHAPLVGGAPYCAAKGGLRLLTQVMALELSEYGITVNSVAPGEITSLTPREEEATARPMARPGIPLGRAGDAHEVAALITFLASEEAGYITGASYVVDGGMLHMGPHAGQQLRDSVWRLP</sequence>
<dbReference type="GO" id="GO:0032787">
    <property type="term" value="P:monocarboxylic acid metabolic process"/>
    <property type="evidence" value="ECO:0007669"/>
    <property type="project" value="UniProtKB-ARBA"/>
</dbReference>
<evidence type="ECO:0000313" key="4">
    <source>
        <dbReference type="Proteomes" id="UP000050867"/>
    </source>
</evidence>
<dbReference type="InterPro" id="IPR002347">
    <property type="entry name" value="SDR_fam"/>
</dbReference>
<dbReference type="PRINTS" id="PR00080">
    <property type="entry name" value="SDRFAMILY"/>
</dbReference>
<dbReference type="eggNOG" id="COG1028">
    <property type="taxonomic scope" value="Bacteria"/>
</dbReference>
<dbReference type="EMBL" id="LLZU01000005">
    <property type="protein sequence ID" value="KRV50503.1"/>
    <property type="molecule type" value="Genomic_DNA"/>
</dbReference>
<dbReference type="RefSeq" id="WP_018381619.1">
    <property type="nucleotide sequence ID" value="NZ_LLZU01000005.1"/>
</dbReference>
<gene>
    <name evidence="3" type="ORF">AQ490_15605</name>
</gene>
<keyword evidence="4" id="KW-1185">Reference proteome</keyword>
<dbReference type="InterPro" id="IPR036291">
    <property type="entry name" value="NAD(P)-bd_dom_sf"/>
</dbReference>
<dbReference type="PANTHER" id="PTHR42879">
    <property type="entry name" value="3-OXOACYL-(ACYL-CARRIER-PROTEIN) REDUCTASE"/>
    <property type="match status" value="1"/>
</dbReference>
<dbReference type="SUPFAM" id="SSF51735">
    <property type="entry name" value="NAD(P)-binding Rossmann-fold domains"/>
    <property type="match status" value="1"/>
</dbReference>
<dbReference type="InterPro" id="IPR020904">
    <property type="entry name" value="Sc_DH/Rdtase_CS"/>
</dbReference>
<dbReference type="Gene3D" id="3.40.50.720">
    <property type="entry name" value="NAD(P)-binding Rossmann-like Domain"/>
    <property type="match status" value="1"/>
</dbReference>
<proteinExistence type="inferred from homology"/>
<keyword evidence="2" id="KW-0560">Oxidoreductase</keyword>
<dbReference type="PANTHER" id="PTHR42879:SF2">
    <property type="entry name" value="3-OXOACYL-[ACYL-CARRIER-PROTEIN] REDUCTASE FABG"/>
    <property type="match status" value="1"/>
</dbReference>
<accession>A0A0T6LWH3</accession>
<dbReference type="STRING" id="76728.AQ490_15605"/>
<name>A0A0T6LWH3_WENVI</name>
<protein>
    <recommendedName>
        <fullName evidence="5">SDR family oxidoreductase</fullName>
    </recommendedName>
</protein>
<evidence type="ECO:0000256" key="2">
    <source>
        <dbReference type="ARBA" id="ARBA00023002"/>
    </source>
</evidence>